<evidence type="ECO:0000256" key="1">
    <source>
        <dbReference type="ARBA" id="ARBA00000085"/>
    </source>
</evidence>
<dbReference type="InterPro" id="IPR001789">
    <property type="entry name" value="Sig_transdc_resp-reg_receiver"/>
</dbReference>
<name>A0A2S0VLT7_9ALTE</name>
<dbReference type="InterPro" id="IPR000700">
    <property type="entry name" value="PAS-assoc_C"/>
</dbReference>
<evidence type="ECO:0000256" key="15">
    <source>
        <dbReference type="SAM" id="Coils"/>
    </source>
</evidence>
<dbReference type="InterPro" id="IPR036890">
    <property type="entry name" value="HATPase_C_sf"/>
</dbReference>
<dbReference type="GO" id="GO:0005886">
    <property type="term" value="C:plasma membrane"/>
    <property type="evidence" value="ECO:0007669"/>
    <property type="project" value="UniProtKB-SubCell"/>
</dbReference>
<dbReference type="OrthoDB" id="9810730at2"/>
<dbReference type="FunFam" id="1.10.287.130:FF:000003">
    <property type="entry name" value="Histidine kinase"/>
    <property type="match status" value="1"/>
</dbReference>
<keyword evidence="8" id="KW-0547">Nucleotide-binding</keyword>
<accession>A0A2S0VLT7</accession>
<evidence type="ECO:0000256" key="9">
    <source>
        <dbReference type="ARBA" id="ARBA00022777"/>
    </source>
</evidence>
<keyword evidence="9" id="KW-0418">Kinase</keyword>
<dbReference type="PROSITE" id="PS50113">
    <property type="entry name" value="PAC"/>
    <property type="match status" value="1"/>
</dbReference>
<dbReference type="InterPro" id="IPR006189">
    <property type="entry name" value="CHASE_dom"/>
</dbReference>
<dbReference type="Gene3D" id="3.30.450.350">
    <property type="entry name" value="CHASE domain"/>
    <property type="match status" value="1"/>
</dbReference>
<dbReference type="InterPro" id="IPR004358">
    <property type="entry name" value="Sig_transdc_His_kin-like_C"/>
</dbReference>
<keyword evidence="4" id="KW-1003">Cell membrane</keyword>
<dbReference type="InterPro" id="IPR003661">
    <property type="entry name" value="HisK_dim/P_dom"/>
</dbReference>
<dbReference type="EC" id="2.7.13.3" evidence="3"/>
<dbReference type="InterPro" id="IPR003594">
    <property type="entry name" value="HATPase_dom"/>
</dbReference>
<evidence type="ECO:0000256" key="12">
    <source>
        <dbReference type="ARBA" id="ARBA00023012"/>
    </source>
</evidence>
<dbReference type="SMART" id="SM00388">
    <property type="entry name" value="HisKA"/>
    <property type="match status" value="1"/>
</dbReference>
<dbReference type="PROSITE" id="PS50110">
    <property type="entry name" value="RESPONSE_REGULATORY"/>
    <property type="match status" value="1"/>
</dbReference>
<evidence type="ECO:0000256" key="2">
    <source>
        <dbReference type="ARBA" id="ARBA00004651"/>
    </source>
</evidence>
<keyword evidence="5 14" id="KW-0597">Phosphoprotein</keyword>
<dbReference type="PROSITE" id="PS50109">
    <property type="entry name" value="HIS_KIN"/>
    <property type="match status" value="1"/>
</dbReference>
<dbReference type="InterPro" id="IPR013656">
    <property type="entry name" value="PAS_4"/>
</dbReference>
<evidence type="ECO:0000256" key="4">
    <source>
        <dbReference type="ARBA" id="ARBA00022475"/>
    </source>
</evidence>
<dbReference type="InterPro" id="IPR042240">
    <property type="entry name" value="CHASE_sf"/>
</dbReference>
<dbReference type="InterPro" id="IPR005467">
    <property type="entry name" value="His_kinase_dom"/>
</dbReference>
<evidence type="ECO:0000259" key="17">
    <source>
        <dbReference type="PROSITE" id="PS50110"/>
    </source>
</evidence>
<dbReference type="InterPro" id="IPR011006">
    <property type="entry name" value="CheY-like_superfamily"/>
</dbReference>
<dbReference type="SMART" id="SM01079">
    <property type="entry name" value="CHASE"/>
    <property type="match status" value="1"/>
</dbReference>
<dbReference type="PROSITE" id="PS50839">
    <property type="entry name" value="CHASE"/>
    <property type="match status" value="1"/>
</dbReference>
<evidence type="ECO:0000256" key="6">
    <source>
        <dbReference type="ARBA" id="ARBA00022679"/>
    </source>
</evidence>
<dbReference type="SUPFAM" id="SSF55874">
    <property type="entry name" value="ATPase domain of HSP90 chaperone/DNA topoisomerase II/histidine kinase"/>
    <property type="match status" value="1"/>
</dbReference>
<organism evidence="20 21">
    <name type="scientific">Saccharobesus litoralis</name>
    <dbReference type="NCBI Taxonomy" id="2172099"/>
    <lineage>
        <taxon>Bacteria</taxon>
        <taxon>Pseudomonadati</taxon>
        <taxon>Pseudomonadota</taxon>
        <taxon>Gammaproteobacteria</taxon>
        <taxon>Alteromonadales</taxon>
        <taxon>Alteromonadaceae</taxon>
        <taxon>Saccharobesus</taxon>
    </lineage>
</organism>
<dbReference type="CDD" id="cd17546">
    <property type="entry name" value="REC_hyHK_CKI1_RcsC-like"/>
    <property type="match status" value="1"/>
</dbReference>
<dbReference type="SMART" id="SM00448">
    <property type="entry name" value="REC"/>
    <property type="match status" value="1"/>
</dbReference>
<dbReference type="CDD" id="cd00082">
    <property type="entry name" value="HisKA"/>
    <property type="match status" value="1"/>
</dbReference>
<dbReference type="GO" id="GO:0005524">
    <property type="term" value="F:ATP binding"/>
    <property type="evidence" value="ECO:0007669"/>
    <property type="project" value="UniProtKB-KW"/>
</dbReference>
<evidence type="ECO:0000256" key="10">
    <source>
        <dbReference type="ARBA" id="ARBA00022840"/>
    </source>
</evidence>
<evidence type="ECO:0000256" key="13">
    <source>
        <dbReference type="ARBA" id="ARBA00023136"/>
    </source>
</evidence>
<dbReference type="GO" id="GO:0000155">
    <property type="term" value="F:phosphorelay sensor kinase activity"/>
    <property type="evidence" value="ECO:0007669"/>
    <property type="project" value="InterPro"/>
</dbReference>
<dbReference type="Gene3D" id="3.40.50.2300">
    <property type="match status" value="1"/>
</dbReference>
<dbReference type="SUPFAM" id="SSF55785">
    <property type="entry name" value="PYP-like sensor domain (PAS domain)"/>
    <property type="match status" value="1"/>
</dbReference>
<comment type="catalytic activity">
    <reaction evidence="1">
        <text>ATP + protein L-histidine = ADP + protein N-phospho-L-histidine.</text>
        <dbReference type="EC" id="2.7.13.3"/>
    </reaction>
</comment>
<dbReference type="Pfam" id="PF02518">
    <property type="entry name" value="HATPase_c"/>
    <property type="match status" value="1"/>
</dbReference>
<keyword evidence="11" id="KW-1133">Transmembrane helix</keyword>
<dbReference type="Pfam" id="PF00072">
    <property type="entry name" value="Response_reg"/>
    <property type="match status" value="1"/>
</dbReference>
<keyword evidence="6" id="KW-0808">Transferase</keyword>
<dbReference type="PANTHER" id="PTHR45339:SF1">
    <property type="entry name" value="HYBRID SIGNAL TRANSDUCTION HISTIDINE KINASE J"/>
    <property type="match status" value="1"/>
</dbReference>
<dbReference type="Pfam" id="PF03924">
    <property type="entry name" value="CHASE"/>
    <property type="match status" value="1"/>
</dbReference>
<dbReference type="RefSeq" id="WP_108601248.1">
    <property type="nucleotide sequence ID" value="NZ_CP026604.1"/>
</dbReference>
<evidence type="ECO:0000256" key="7">
    <source>
        <dbReference type="ARBA" id="ARBA00022692"/>
    </source>
</evidence>
<feature type="domain" description="PAC" evidence="18">
    <location>
        <begin position="419"/>
        <end position="470"/>
    </location>
</feature>
<dbReference type="PRINTS" id="PR00344">
    <property type="entry name" value="BCTRLSENSOR"/>
</dbReference>
<dbReference type="Pfam" id="PF08448">
    <property type="entry name" value="PAS_4"/>
    <property type="match status" value="1"/>
</dbReference>
<evidence type="ECO:0000259" key="18">
    <source>
        <dbReference type="PROSITE" id="PS50113"/>
    </source>
</evidence>
<evidence type="ECO:0000256" key="5">
    <source>
        <dbReference type="ARBA" id="ARBA00022553"/>
    </source>
</evidence>
<evidence type="ECO:0000313" key="21">
    <source>
        <dbReference type="Proteomes" id="UP000244441"/>
    </source>
</evidence>
<evidence type="ECO:0000256" key="3">
    <source>
        <dbReference type="ARBA" id="ARBA00012438"/>
    </source>
</evidence>
<feature type="domain" description="Response regulatory" evidence="17">
    <location>
        <begin position="749"/>
        <end position="872"/>
    </location>
</feature>
<dbReference type="Proteomes" id="UP000244441">
    <property type="component" value="Chromosome"/>
</dbReference>
<evidence type="ECO:0000259" key="16">
    <source>
        <dbReference type="PROSITE" id="PS50109"/>
    </source>
</evidence>
<evidence type="ECO:0000313" key="20">
    <source>
        <dbReference type="EMBL" id="AWB65171.1"/>
    </source>
</evidence>
<comment type="subcellular location">
    <subcellularLocation>
        <location evidence="2">Cell membrane</location>
        <topology evidence="2">Multi-pass membrane protein</topology>
    </subcellularLocation>
</comment>
<dbReference type="EMBL" id="CP026604">
    <property type="protein sequence ID" value="AWB65171.1"/>
    <property type="molecule type" value="Genomic_DNA"/>
</dbReference>
<evidence type="ECO:0000256" key="14">
    <source>
        <dbReference type="PROSITE-ProRule" id="PRU00169"/>
    </source>
</evidence>
<keyword evidence="15" id="KW-0175">Coiled coil</keyword>
<feature type="domain" description="Histidine kinase" evidence="16">
    <location>
        <begin position="502"/>
        <end position="723"/>
    </location>
</feature>
<dbReference type="KEGG" id="cate:C2869_01350"/>
<dbReference type="SUPFAM" id="SSF52172">
    <property type="entry name" value="CheY-like"/>
    <property type="match status" value="1"/>
</dbReference>
<evidence type="ECO:0000256" key="8">
    <source>
        <dbReference type="ARBA" id="ARBA00022741"/>
    </source>
</evidence>
<dbReference type="CDD" id="cd16922">
    <property type="entry name" value="HATPase_EvgS-ArcB-TorS-like"/>
    <property type="match status" value="1"/>
</dbReference>
<keyword evidence="13" id="KW-0472">Membrane</keyword>
<proteinExistence type="predicted"/>
<evidence type="ECO:0000259" key="19">
    <source>
        <dbReference type="PROSITE" id="PS50839"/>
    </source>
</evidence>
<dbReference type="FunFam" id="3.30.565.10:FF:000010">
    <property type="entry name" value="Sensor histidine kinase RcsC"/>
    <property type="match status" value="1"/>
</dbReference>
<feature type="modified residue" description="4-aspartylphosphate" evidence="14">
    <location>
        <position position="802"/>
    </location>
</feature>
<dbReference type="SUPFAM" id="SSF47384">
    <property type="entry name" value="Homodimeric domain of signal transducing histidine kinase"/>
    <property type="match status" value="1"/>
</dbReference>
<evidence type="ECO:0000256" key="11">
    <source>
        <dbReference type="ARBA" id="ARBA00022989"/>
    </source>
</evidence>
<dbReference type="AlphaFoldDB" id="A0A2S0VLT7"/>
<dbReference type="Gene3D" id="1.10.287.130">
    <property type="match status" value="1"/>
</dbReference>
<keyword evidence="21" id="KW-1185">Reference proteome</keyword>
<keyword evidence="10" id="KW-0067">ATP-binding</keyword>
<dbReference type="PANTHER" id="PTHR45339">
    <property type="entry name" value="HYBRID SIGNAL TRANSDUCTION HISTIDINE KINASE J"/>
    <property type="match status" value="1"/>
</dbReference>
<keyword evidence="12" id="KW-0902">Two-component regulatory system</keyword>
<dbReference type="Gene3D" id="3.30.450.20">
    <property type="entry name" value="PAS domain"/>
    <property type="match status" value="1"/>
</dbReference>
<protein>
    <recommendedName>
        <fullName evidence="3">histidine kinase</fullName>
        <ecNumber evidence="3">2.7.13.3</ecNumber>
    </recommendedName>
</protein>
<dbReference type="Pfam" id="PF00512">
    <property type="entry name" value="HisKA"/>
    <property type="match status" value="1"/>
</dbReference>
<feature type="domain" description="CHASE" evidence="19">
    <location>
        <begin position="69"/>
        <end position="289"/>
    </location>
</feature>
<dbReference type="InterPro" id="IPR036097">
    <property type="entry name" value="HisK_dim/P_sf"/>
</dbReference>
<reference evidence="20 21" key="1">
    <citation type="submission" date="2018-01" db="EMBL/GenBank/DDBJ databases">
        <title>Genome sequence of a Cantenovulum-like bacteria.</title>
        <authorList>
            <person name="Tan W.R."/>
            <person name="Lau N.-S."/>
            <person name="Go F."/>
            <person name="Amirul A.-A.A."/>
        </authorList>
    </citation>
    <scope>NUCLEOTIDE SEQUENCE [LARGE SCALE GENOMIC DNA]</scope>
    <source>
        <strain evidence="20 21">CCB-QB4</strain>
    </source>
</reference>
<dbReference type="Gene3D" id="3.30.565.10">
    <property type="entry name" value="Histidine kinase-like ATPase, C-terminal domain"/>
    <property type="match status" value="1"/>
</dbReference>
<feature type="coiled-coil region" evidence="15">
    <location>
        <begin position="475"/>
        <end position="502"/>
    </location>
</feature>
<gene>
    <name evidence="20" type="ORF">C2869_01350</name>
</gene>
<dbReference type="InterPro" id="IPR035965">
    <property type="entry name" value="PAS-like_dom_sf"/>
</dbReference>
<keyword evidence="7" id="KW-0812">Transmembrane</keyword>
<sequence length="876" mass="99354">MRKSYYLLYGLVALGILFSALAARMIYNMETSKIWDHFHAEVDRVGLSLEREFTVDLEVLYSLQSLFEASEQVNRQEFARVARMAISRHPSVQALEWIPKVEHAQRNEFEQAQLENHRNYKIIERTEKGEMVLADFRANYYPVTYIEPYIGNETALGFDLASNPARNKTLVESAKTGKMLATSAIHLVQGDEKEYGFLVFLPLYHQPVDRNLPLNEQVKGFVLAAFKANALMAEVINVQQQHTSEFTLFDITDTEPLQLSYFTDSTQSYTHNDVTINLDVTAGRKWQLKARPSIELIERQRSNWPVWVFLTGTLLSLVIAKYVHTIRHTAGVIQSEVKRRTDELHQTKTFIENLTNAVPILLSYVDKDLIYQFANKNYERWSKKPINQIVGHSVYDGLGEEAYEELKPHIHRTLAGEVTSFDSVVQYPSGRKHIHATYTPDFDQNGDVRGFFVSVEDVTLQKQSEEKLHEYALELEFQTWALEEAKDKAEEATNAKSEFLANMSHEIRTPMNGVLGMLELLKESELSQIQARYVHLAETSASTLLTLINDILDFSKIEAGKLELENKDFDFHLFLDDFAALTELRAEESQVNFVLRKSRDLPQRVCGDEVRIKQILTNLCSNAIKFTEQGQVTVNVNLLVADELGLKLEISVKDTGVGIAQDKLEGLFEAFQQEDSSTTRQFGGTGLGLTITRKLAEMMQGGIRVESKKGEGSCFIVTIRLLEAEENVSDIVTIPEDVDFDADRAHSVRLLLVEDNFINQVVASEMLKGFGYEVDVAENGKVALEKLETFQKTNPYDLVLMDCLMPEMDGYQATKAIRASQVIPQPDQLKIIAMTANAMKGDREKCLAAGMDDYISKPIDKDTLKQKLVTYLKLSA</sequence>
<dbReference type="SMART" id="SM00387">
    <property type="entry name" value="HATPase_c"/>
    <property type="match status" value="1"/>
</dbReference>